<feature type="transmembrane region" description="Helical" evidence="2">
    <location>
        <begin position="120"/>
        <end position="137"/>
    </location>
</feature>
<accession>A0ABR7W2R7</accession>
<keyword evidence="2" id="KW-0812">Transmembrane</keyword>
<feature type="transmembrane region" description="Helical" evidence="2">
    <location>
        <begin position="89"/>
        <end position="108"/>
    </location>
</feature>
<feature type="transmembrane region" description="Helical" evidence="2">
    <location>
        <begin position="15"/>
        <end position="35"/>
    </location>
</feature>
<feature type="region of interest" description="Disordered" evidence="1">
    <location>
        <begin position="165"/>
        <end position="198"/>
    </location>
</feature>
<protein>
    <submittedName>
        <fullName evidence="3">Uncharacterized protein</fullName>
    </submittedName>
</protein>
<dbReference type="RefSeq" id="WP_190263562.1">
    <property type="nucleotide sequence ID" value="NZ_CAJQNU010000045.1"/>
</dbReference>
<dbReference type="EMBL" id="JACWLN010000011">
    <property type="protein sequence ID" value="MBD1262487.1"/>
    <property type="molecule type" value="Genomic_DNA"/>
</dbReference>
<name>A0ABR7W2R7_9FLAO</name>
<evidence type="ECO:0000313" key="3">
    <source>
        <dbReference type="EMBL" id="MBD1262487.1"/>
    </source>
</evidence>
<reference evidence="3 4" key="1">
    <citation type="submission" date="2020-07" db="EMBL/GenBank/DDBJ databases">
        <title>The draft genome sequence of Maribacter polysiphoniae KCTC 22021.</title>
        <authorList>
            <person name="Mu L."/>
        </authorList>
    </citation>
    <scope>NUCLEOTIDE SEQUENCE [LARGE SCALE GENOMIC DNA]</scope>
    <source>
        <strain evidence="3 4">KCTC 22021</strain>
    </source>
</reference>
<keyword evidence="2" id="KW-0472">Membrane</keyword>
<evidence type="ECO:0000256" key="1">
    <source>
        <dbReference type="SAM" id="MobiDB-lite"/>
    </source>
</evidence>
<keyword evidence="4" id="KW-1185">Reference proteome</keyword>
<keyword evidence="2" id="KW-1133">Transmembrane helix</keyword>
<feature type="transmembrane region" description="Helical" evidence="2">
    <location>
        <begin position="63"/>
        <end position="82"/>
    </location>
</feature>
<evidence type="ECO:0000313" key="4">
    <source>
        <dbReference type="Proteomes" id="UP000651837"/>
    </source>
</evidence>
<gene>
    <name evidence="3" type="ORF">HZY62_17950</name>
</gene>
<proteinExistence type="predicted"/>
<dbReference type="Proteomes" id="UP000651837">
    <property type="component" value="Unassembled WGS sequence"/>
</dbReference>
<evidence type="ECO:0000256" key="2">
    <source>
        <dbReference type="SAM" id="Phobius"/>
    </source>
</evidence>
<comment type="caution">
    <text evidence="3">The sequence shown here is derived from an EMBL/GenBank/DDBJ whole genome shotgun (WGS) entry which is preliminary data.</text>
</comment>
<organism evidence="3 4">
    <name type="scientific">Maribacter polysiphoniae</name>
    <dbReference type="NCBI Taxonomy" id="429344"/>
    <lineage>
        <taxon>Bacteria</taxon>
        <taxon>Pseudomonadati</taxon>
        <taxon>Bacteroidota</taxon>
        <taxon>Flavobacteriia</taxon>
        <taxon>Flavobacteriales</taxon>
        <taxon>Flavobacteriaceae</taxon>
        <taxon>Maribacter</taxon>
    </lineage>
</organism>
<sequence length="198" mass="23176">MMNDLKAKKRAKKKLIIESIFIFFIAISPFLYKIYDYLPEDPEATISFLGITIGNGGFEDVSMYVWFLMSKIVPLYLMILWFMTSKNWWYHIILIPIAMYAFQLFEVIFDSDDYVDTENIWWLLPICMIIIPIVYFIRIKLYDKYVHGIDLEAIDAELKSLKQKQMKGANPDKVVDNQEDGSNHAAENKIDGQSFTKA</sequence>